<name>A0A916T4J0_9ACTN</name>
<proteinExistence type="predicted"/>
<sequence length="252" mass="26659">MTTSTSRTVGIDLAAAPERTAAAVLEWSPECARVVALALPADDATLREVCAGADRIGVDAPIGWPSAFVDFVTAHRAHRTPPGLGLDQRGARRPLTLRVTDDYVARTTGLTPLSVSADLIANVAFRAAGLLADLGVDDRVNGRAVEAYPAAALHHWGLAHRRYKGAANAVALAELVSALERAAPWLDLGEHRALCTRRDDAFDAVITAMIARAAQLDATVSPPPDLDRSVIADEGWIHIPRCTLADLVGTDT</sequence>
<keyword evidence="2" id="KW-1185">Reference proteome</keyword>
<evidence type="ECO:0008006" key="3">
    <source>
        <dbReference type="Google" id="ProtNLM"/>
    </source>
</evidence>
<dbReference type="EMBL" id="BMGC01000007">
    <property type="protein sequence ID" value="GGB27849.1"/>
    <property type="molecule type" value="Genomic_DNA"/>
</dbReference>
<evidence type="ECO:0000313" key="2">
    <source>
        <dbReference type="Proteomes" id="UP000621454"/>
    </source>
</evidence>
<accession>A0A916T4J0</accession>
<dbReference type="InterPro" id="IPR007362">
    <property type="entry name" value="DUF429"/>
</dbReference>
<comment type="caution">
    <text evidence="1">The sequence shown here is derived from an EMBL/GenBank/DDBJ whole genome shotgun (WGS) entry which is preliminary data.</text>
</comment>
<dbReference type="RefSeq" id="WP_188585966.1">
    <property type="nucleotide sequence ID" value="NZ_BMGC01000007.1"/>
</dbReference>
<gene>
    <name evidence="1" type="ORF">GCM10011489_15050</name>
</gene>
<dbReference type="Pfam" id="PF04250">
    <property type="entry name" value="DUF429"/>
    <property type="match status" value="1"/>
</dbReference>
<dbReference type="AlphaFoldDB" id="A0A916T4J0"/>
<evidence type="ECO:0000313" key="1">
    <source>
        <dbReference type="EMBL" id="GGB27849.1"/>
    </source>
</evidence>
<organism evidence="1 2">
    <name type="scientific">Gordonia jinhuaensis</name>
    <dbReference type="NCBI Taxonomy" id="1517702"/>
    <lineage>
        <taxon>Bacteria</taxon>
        <taxon>Bacillati</taxon>
        <taxon>Actinomycetota</taxon>
        <taxon>Actinomycetes</taxon>
        <taxon>Mycobacteriales</taxon>
        <taxon>Gordoniaceae</taxon>
        <taxon>Gordonia</taxon>
    </lineage>
</organism>
<dbReference type="Proteomes" id="UP000621454">
    <property type="component" value="Unassembled WGS sequence"/>
</dbReference>
<protein>
    <recommendedName>
        <fullName evidence="3">DUF429 domain-containing protein</fullName>
    </recommendedName>
</protein>
<reference evidence="1" key="2">
    <citation type="submission" date="2020-09" db="EMBL/GenBank/DDBJ databases">
        <authorList>
            <person name="Sun Q."/>
            <person name="Zhou Y."/>
        </authorList>
    </citation>
    <scope>NUCLEOTIDE SEQUENCE</scope>
    <source>
        <strain evidence="1">CGMCC 1.12827</strain>
    </source>
</reference>
<reference evidence="1" key="1">
    <citation type="journal article" date="2014" name="Int. J. Syst. Evol. Microbiol.">
        <title>Complete genome sequence of Corynebacterium casei LMG S-19264T (=DSM 44701T), isolated from a smear-ripened cheese.</title>
        <authorList>
            <consortium name="US DOE Joint Genome Institute (JGI-PGF)"/>
            <person name="Walter F."/>
            <person name="Albersmeier A."/>
            <person name="Kalinowski J."/>
            <person name="Ruckert C."/>
        </authorList>
    </citation>
    <scope>NUCLEOTIDE SEQUENCE</scope>
    <source>
        <strain evidence="1">CGMCC 1.12827</strain>
    </source>
</reference>